<dbReference type="InterPro" id="IPR036152">
    <property type="entry name" value="Asp/glu_Ase-like_sf"/>
</dbReference>
<dbReference type="Pfam" id="PF00710">
    <property type="entry name" value="Asparaginase"/>
    <property type="match status" value="1"/>
</dbReference>
<evidence type="ECO:0000259" key="4">
    <source>
        <dbReference type="Pfam" id="PF00710"/>
    </source>
</evidence>
<comment type="caution">
    <text evidence="6">The sequence shown here is derived from an EMBL/GenBank/DDBJ whole genome shotgun (WGS) entry which is preliminary data.</text>
</comment>
<evidence type="ECO:0000313" key="7">
    <source>
        <dbReference type="Proteomes" id="UP000019140"/>
    </source>
</evidence>
<evidence type="ECO:0000259" key="5">
    <source>
        <dbReference type="Pfam" id="PF17763"/>
    </source>
</evidence>
<dbReference type="InterPro" id="IPR040919">
    <property type="entry name" value="Asparaginase_C"/>
</dbReference>
<evidence type="ECO:0000313" key="6">
    <source>
        <dbReference type="EMBL" id="ETX08005.1"/>
    </source>
</evidence>
<name>W4MCT3_9BACT</name>
<dbReference type="Proteomes" id="UP000019140">
    <property type="component" value="Unassembled WGS sequence"/>
</dbReference>
<dbReference type="AlphaFoldDB" id="W4MCT3"/>
<keyword evidence="2" id="KW-0378">Hydrolase</keyword>
<dbReference type="InterPro" id="IPR027474">
    <property type="entry name" value="L-asparaginase_N"/>
</dbReference>
<dbReference type="InterPro" id="IPR037152">
    <property type="entry name" value="L-asparaginase_N_sf"/>
</dbReference>
<dbReference type="PROSITE" id="PS51732">
    <property type="entry name" value="ASN_GLN_ASE_3"/>
    <property type="match status" value="1"/>
</dbReference>
<dbReference type="Gene3D" id="3.40.50.40">
    <property type="match status" value="1"/>
</dbReference>
<dbReference type="GO" id="GO:0006528">
    <property type="term" value="P:asparagine metabolic process"/>
    <property type="evidence" value="ECO:0007669"/>
    <property type="project" value="InterPro"/>
</dbReference>
<evidence type="ECO:0000256" key="3">
    <source>
        <dbReference type="PIRSR" id="PIRSR001220-1"/>
    </source>
</evidence>
<accession>W4MCT3</accession>
<proteinExistence type="inferred from homology"/>
<dbReference type="HOGENOM" id="CLU_019134_1_2_7"/>
<dbReference type="InterPro" id="IPR006034">
    <property type="entry name" value="Asparaginase/glutaminase-like"/>
</dbReference>
<dbReference type="PIRSF" id="PIRSF500176">
    <property type="entry name" value="L_ASNase"/>
    <property type="match status" value="1"/>
</dbReference>
<dbReference type="PRINTS" id="PR00139">
    <property type="entry name" value="ASNGLNASE"/>
</dbReference>
<dbReference type="PANTHER" id="PTHR11707">
    <property type="entry name" value="L-ASPARAGINASE"/>
    <property type="match status" value="1"/>
</dbReference>
<feature type="domain" description="Asparaginase/glutaminase C-terminal" evidence="5">
    <location>
        <begin position="227"/>
        <end position="335"/>
    </location>
</feature>
<comment type="similarity">
    <text evidence="1">Belongs to the asparaginase 1 family.</text>
</comment>
<dbReference type="PATRIC" id="fig|1429439.4.peg.1359"/>
<reference evidence="6 7" key="1">
    <citation type="journal article" date="2014" name="Nature">
        <title>An environmental bacterial taxon with a large and distinct metabolic repertoire.</title>
        <authorList>
            <person name="Wilson M.C."/>
            <person name="Mori T."/>
            <person name="Ruckert C."/>
            <person name="Uria A.R."/>
            <person name="Helf M.J."/>
            <person name="Takada K."/>
            <person name="Gernert C."/>
            <person name="Steffens U.A."/>
            <person name="Heycke N."/>
            <person name="Schmitt S."/>
            <person name="Rinke C."/>
            <person name="Helfrich E.J."/>
            <person name="Brachmann A.O."/>
            <person name="Gurgui C."/>
            <person name="Wakimoto T."/>
            <person name="Kracht M."/>
            <person name="Crusemann M."/>
            <person name="Hentschel U."/>
            <person name="Abe I."/>
            <person name="Matsunaga S."/>
            <person name="Kalinowski J."/>
            <person name="Takeyama H."/>
            <person name="Piel J."/>
        </authorList>
    </citation>
    <scope>NUCLEOTIDE SEQUENCE [LARGE SCALE GENOMIC DNA]</scope>
    <source>
        <strain evidence="7">TSY2</strain>
    </source>
</reference>
<dbReference type="CDD" id="cd08964">
    <property type="entry name" value="L-asparaginase_II"/>
    <property type="match status" value="1"/>
</dbReference>
<dbReference type="InterPro" id="IPR004550">
    <property type="entry name" value="AsnASE_II"/>
</dbReference>
<dbReference type="Pfam" id="PF17763">
    <property type="entry name" value="Asparaginase_C"/>
    <property type="match status" value="1"/>
</dbReference>
<dbReference type="GO" id="GO:0004067">
    <property type="term" value="F:asparaginase activity"/>
    <property type="evidence" value="ECO:0007669"/>
    <property type="project" value="UniProtKB-UniRule"/>
</dbReference>
<sequence length="338" mass="36522">MCDDSSNQAARGRHWHTGGTIASVGKGPLDILDYGANETMLHVDEIIDRFPEVHDVAEVVPIRVDAVPSTHVFFPIWKELVERIETLAAEDRELAGVVVTHGTASLEETAYFLNLTLHVDVPIVVVGAQRPASALSTDAGMNLVNGVRTAASPNSRGLGVLVVLNDEIQAAREVTKTSTYRMQTFRSPDFGVLGHADGDAITYYRQPVRRRMPDTEFDIRSLEALPRVDIAYTYTGSDGTAVRAFMAAGAQGIVSAGFAPGFCGPGDLEPLQEAVNQGIVVVQSTRAGSGRTFKSTRIAKHGFLIADNLNPQKARLLLALALTVTREPEEIARIFAVY</sequence>
<keyword evidence="7" id="KW-1185">Reference proteome</keyword>
<protein>
    <submittedName>
        <fullName evidence="6">Asparaginase</fullName>
    </submittedName>
</protein>
<dbReference type="EMBL" id="AZHX01000322">
    <property type="protein sequence ID" value="ETX08005.1"/>
    <property type="molecule type" value="Genomic_DNA"/>
</dbReference>
<dbReference type="Gene3D" id="3.40.50.1170">
    <property type="entry name" value="L-asparaginase, N-terminal domain"/>
    <property type="match status" value="1"/>
</dbReference>
<dbReference type="PANTHER" id="PTHR11707:SF28">
    <property type="entry name" value="60 KDA LYSOPHOSPHOLIPASE"/>
    <property type="match status" value="1"/>
</dbReference>
<dbReference type="SUPFAM" id="SSF53774">
    <property type="entry name" value="Glutaminase/Asparaginase"/>
    <property type="match status" value="1"/>
</dbReference>
<dbReference type="FunFam" id="3.40.50.1170:FF:000001">
    <property type="entry name" value="L-asparaginase 2"/>
    <property type="match status" value="1"/>
</dbReference>
<feature type="active site" description="O-isoaspartyl threonine intermediate" evidence="3">
    <location>
        <position position="20"/>
    </location>
</feature>
<gene>
    <name evidence="6" type="ORF">ETSY2_07940</name>
</gene>
<dbReference type="SMART" id="SM00870">
    <property type="entry name" value="Asparaginase"/>
    <property type="match status" value="1"/>
</dbReference>
<dbReference type="PIRSF" id="PIRSF001220">
    <property type="entry name" value="L-ASNase_gatD"/>
    <property type="match status" value="1"/>
</dbReference>
<evidence type="ECO:0000256" key="2">
    <source>
        <dbReference type="ARBA" id="ARBA00022801"/>
    </source>
</evidence>
<organism evidence="6 7">
    <name type="scientific">Candidatus Entotheonella gemina</name>
    <dbReference type="NCBI Taxonomy" id="1429439"/>
    <lineage>
        <taxon>Bacteria</taxon>
        <taxon>Pseudomonadati</taxon>
        <taxon>Nitrospinota/Tectimicrobiota group</taxon>
        <taxon>Candidatus Tectimicrobiota</taxon>
        <taxon>Candidatus Entotheonellia</taxon>
        <taxon>Candidatus Entotheonellales</taxon>
        <taxon>Candidatus Entotheonellaceae</taxon>
        <taxon>Candidatus Entotheonella</taxon>
    </lineage>
</organism>
<evidence type="ECO:0000256" key="1">
    <source>
        <dbReference type="ARBA" id="ARBA00010518"/>
    </source>
</evidence>
<feature type="domain" description="L-asparaginase N-terminal" evidence="4">
    <location>
        <begin position="16"/>
        <end position="208"/>
    </location>
</feature>
<dbReference type="InterPro" id="IPR027473">
    <property type="entry name" value="L-asparaginase_C"/>
</dbReference>